<dbReference type="EMBL" id="JACVVX010000004">
    <property type="protein sequence ID" value="MBD0415873.1"/>
    <property type="molecule type" value="Genomic_DNA"/>
</dbReference>
<gene>
    <name evidence="2" type="ORF">ICI42_14520</name>
</gene>
<name>A0A8J6U2Q7_9HYPH</name>
<evidence type="ECO:0000256" key="1">
    <source>
        <dbReference type="SAM" id="Phobius"/>
    </source>
</evidence>
<evidence type="ECO:0000313" key="2">
    <source>
        <dbReference type="EMBL" id="MBD0415873.1"/>
    </source>
</evidence>
<organism evidence="2 3">
    <name type="scientific">Oryzicola mucosus</name>
    <dbReference type="NCBI Taxonomy" id="2767425"/>
    <lineage>
        <taxon>Bacteria</taxon>
        <taxon>Pseudomonadati</taxon>
        <taxon>Pseudomonadota</taxon>
        <taxon>Alphaproteobacteria</taxon>
        <taxon>Hyphomicrobiales</taxon>
        <taxon>Phyllobacteriaceae</taxon>
        <taxon>Oryzicola</taxon>
    </lineage>
</organism>
<feature type="transmembrane region" description="Helical" evidence="1">
    <location>
        <begin position="12"/>
        <end position="32"/>
    </location>
</feature>
<protein>
    <submittedName>
        <fullName evidence="2">Uncharacterized protein</fullName>
    </submittedName>
</protein>
<keyword evidence="3" id="KW-1185">Reference proteome</keyword>
<accession>A0A8J6U2Q7</accession>
<dbReference type="AlphaFoldDB" id="A0A8J6U2Q7"/>
<keyword evidence="1" id="KW-1133">Transmembrane helix</keyword>
<dbReference type="Proteomes" id="UP000643405">
    <property type="component" value="Unassembled WGS sequence"/>
</dbReference>
<comment type="caution">
    <text evidence="2">The sequence shown here is derived from an EMBL/GenBank/DDBJ whole genome shotgun (WGS) entry which is preliminary data.</text>
</comment>
<proteinExistence type="predicted"/>
<dbReference type="RefSeq" id="WP_188165300.1">
    <property type="nucleotide sequence ID" value="NZ_JACVVX010000004.1"/>
</dbReference>
<keyword evidence="1" id="KW-0472">Membrane</keyword>
<sequence length="89" mass="9417">MKQVEAKLIELAPSFLFVSAILVMIVNVITALTASFRSFGIGNSFELDDTLIMLSNLLGGALFQPAILIALAAAVVHLGRLADRSGSEN</sequence>
<evidence type="ECO:0000313" key="3">
    <source>
        <dbReference type="Proteomes" id="UP000643405"/>
    </source>
</evidence>
<reference evidence="2" key="1">
    <citation type="submission" date="2020-09" db="EMBL/GenBank/DDBJ databases">
        <title>Genome seq and assembly of Tianweitania sp.</title>
        <authorList>
            <person name="Chhetri G."/>
        </authorList>
    </citation>
    <scope>NUCLEOTIDE SEQUENCE</scope>
    <source>
        <strain evidence="2">Rool2</strain>
    </source>
</reference>
<keyword evidence="1" id="KW-0812">Transmembrane</keyword>
<feature type="transmembrane region" description="Helical" evidence="1">
    <location>
        <begin position="52"/>
        <end position="76"/>
    </location>
</feature>